<evidence type="ECO:0000256" key="1">
    <source>
        <dbReference type="ARBA" id="ARBA00000829"/>
    </source>
</evidence>
<dbReference type="InterPro" id="IPR006102">
    <property type="entry name" value="Ig-like_GH2"/>
</dbReference>
<dbReference type="RefSeq" id="WP_210054161.1">
    <property type="nucleotide sequence ID" value="NZ_BAAAMH010000012.1"/>
</dbReference>
<dbReference type="InterPro" id="IPR036156">
    <property type="entry name" value="Beta-gal/glucu_dom_sf"/>
</dbReference>
<feature type="domain" description="Beta-mannosidase-like galactose-binding" evidence="9">
    <location>
        <begin position="39"/>
        <end position="222"/>
    </location>
</feature>
<dbReference type="SUPFAM" id="SSF49785">
    <property type="entry name" value="Galactose-binding domain-like"/>
    <property type="match status" value="1"/>
</dbReference>
<evidence type="ECO:0000256" key="4">
    <source>
        <dbReference type="ARBA" id="ARBA00022801"/>
    </source>
</evidence>
<accession>A0ABS4Z5X6</accession>
<feature type="domain" description="Beta-mannosidase Ig-fold" evidence="8">
    <location>
        <begin position="809"/>
        <end position="856"/>
    </location>
</feature>
<evidence type="ECO:0000256" key="2">
    <source>
        <dbReference type="ARBA" id="ARBA00007401"/>
    </source>
</evidence>
<keyword evidence="11" id="KW-1185">Reference proteome</keyword>
<dbReference type="InterPro" id="IPR023232">
    <property type="entry name" value="Glyco_hydro_2_AS"/>
</dbReference>
<comment type="similarity">
    <text evidence="2">Belongs to the glycosyl hydrolase 2 family.</text>
</comment>
<evidence type="ECO:0000259" key="8">
    <source>
        <dbReference type="Pfam" id="PF17753"/>
    </source>
</evidence>
<dbReference type="EMBL" id="JAGIOB010000001">
    <property type="protein sequence ID" value="MBP2416441.1"/>
    <property type="molecule type" value="Genomic_DNA"/>
</dbReference>
<dbReference type="InterPro" id="IPR041625">
    <property type="entry name" value="Beta-mannosidase_Ig"/>
</dbReference>
<dbReference type="PANTHER" id="PTHR43730">
    <property type="entry name" value="BETA-MANNOSIDASE"/>
    <property type="match status" value="1"/>
</dbReference>
<dbReference type="PANTHER" id="PTHR43730:SF1">
    <property type="entry name" value="BETA-MANNOSIDASE"/>
    <property type="match status" value="1"/>
</dbReference>
<dbReference type="InterPro" id="IPR050887">
    <property type="entry name" value="Beta-mannosidase_GH2"/>
</dbReference>
<dbReference type="Gene3D" id="2.60.120.260">
    <property type="entry name" value="Galactose-binding domain-like"/>
    <property type="match status" value="1"/>
</dbReference>
<dbReference type="Gene3D" id="2.60.40.10">
    <property type="entry name" value="Immunoglobulins"/>
    <property type="match status" value="2"/>
</dbReference>
<dbReference type="GO" id="GO:0004567">
    <property type="term" value="F:beta-mannosidase activity"/>
    <property type="evidence" value="ECO:0007669"/>
    <property type="project" value="UniProtKB-EC"/>
</dbReference>
<sequence length="880" mass="95057">MPRTADVRPPRSSTPVEGFALLGAVPGRTPEEVVADPRPWVPALVPGGVHESLIAAGLLAHPYRDRHEDDARWVEEQDWWFRTTLAGPGDLAADERLRLVFAGLDTVVELWLDGRPLAAHQNMFTPLVLDVTDALADGADHALLLRFAPPLAGLTVPPAVADLGQRLGAVFAQLGGEGDAAEDPGEGGGLPAMLPLATRRRKATFSWGWDFGPRLPSVGIWQRVTLVRERRAVVRDHHVRTLALTGGTAEVELLVEVDAVVAAPGRTAHVTLTAPSGRVLTAALPVEDGEARGRLVVEDAELWWTHDLGTPALHDVRVELREGDDVLDVRTDRVGLRTVALDRADDPEGGRLFRFVLNGVPLFARGACWIPADMMVGSVTAERYRALVGLARDANMTMLRIWGGGVYEHDAFYAATDELGVLVWHDFMFACTDYPSDDPELQREVAAEAEHQVRRLRNRASLALWSGNNEVHLIHGFAYQGYGPGGWGEHFFHEILPAAVERFDGSTPYWPGSPWGEDSAEGFMAVNGVLDGDRHAWEVWHGFDFGAGGGPYDSVGEARHYRRYANDRGKFVSEFGLHASPALATLERWVDQASLAVHSDAFDAHNKDHPKDKGDALLEIVTGLPTSMAEYVDFTMVSQAEGLKFGVEHYRRRQPHCSGTLVWQLNDVWPGFSWSVVDHDTVPKAGYYALRRAFAPVLASFRVDAAAGTAELWVTSSGTAPVRTTAVVTLAGFDGTEHLRVEVPVDVAAGASEVVWGWSGGPEGLSADRYLWVDAADGAFGPGRAFLAEIKDLPLGGGRLEHVVEVAGPGTLAVTLTSTGFSYLVRVTAPDHPAARFSDNYLDLRDGESVTVLVTGLPADAGVGAVAAGRYVGTGPTLTP</sequence>
<name>A0ABS4Z5X6_9ACTN</name>
<dbReference type="Proteomes" id="UP000758168">
    <property type="component" value="Unassembled WGS sequence"/>
</dbReference>
<evidence type="ECO:0000313" key="10">
    <source>
        <dbReference type="EMBL" id="MBP2416441.1"/>
    </source>
</evidence>
<dbReference type="InterPro" id="IPR017853">
    <property type="entry name" value="GH"/>
</dbReference>
<evidence type="ECO:0000313" key="11">
    <source>
        <dbReference type="Proteomes" id="UP000758168"/>
    </source>
</evidence>
<evidence type="ECO:0000259" key="9">
    <source>
        <dbReference type="Pfam" id="PF22666"/>
    </source>
</evidence>
<evidence type="ECO:0000259" key="7">
    <source>
        <dbReference type="Pfam" id="PF00703"/>
    </source>
</evidence>
<dbReference type="InterPro" id="IPR013783">
    <property type="entry name" value="Ig-like_fold"/>
</dbReference>
<comment type="catalytic activity">
    <reaction evidence="1">
        <text>Hydrolysis of terminal, non-reducing beta-D-mannose residues in beta-D-mannosides.</text>
        <dbReference type="EC" id="3.2.1.25"/>
    </reaction>
</comment>
<keyword evidence="4 10" id="KW-0378">Hydrolase</keyword>
<dbReference type="InterPro" id="IPR008979">
    <property type="entry name" value="Galactose-bd-like_sf"/>
</dbReference>
<evidence type="ECO:0000256" key="5">
    <source>
        <dbReference type="ARBA" id="ARBA00023180"/>
    </source>
</evidence>
<dbReference type="InterPro" id="IPR054593">
    <property type="entry name" value="Beta-mannosidase-like_N2"/>
</dbReference>
<dbReference type="Gene3D" id="3.20.20.80">
    <property type="entry name" value="Glycosidases"/>
    <property type="match status" value="1"/>
</dbReference>
<dbReference type="EC" id="3.2.1.25" evidence="3"/>
<dbReference type="Pfam" id="PF22666">
    <property type="entry name" value="Glyco_hydro_2_N2"/>
    <property type="match status" value="1"/>
</dbReference>
<dbReference type="SUPFAM" id="SSF51445">
    <property type="entry name" value="(Trans)glycosidases"/>
    <property type="match status" value="1"/>
</dbReference>
<keyword evidence="6 10" id="KW-0326">Glycosidase</keyword>
<evidence type="ECO:0000256" key="3">
    <source>
        <dbReference type="ARBA" id="ARBA00012754"/>
    </source>
</evidence>
<feature type="domain" description="Glycoside hydrolase family 2 immunoglobulin-like beta-sandwich" evidence="7">
    <location>
        <begin position="237"/>
        <end position="337"/>
    </location>
</feature>
<evidence type="ECO:0000256" key="6">
    <source>
        <dbReference type="ARBA" id="ARBA00023295"/>
    </source>
</evidence>
<keyword evidence="5" id="KW-0325">Glycoprotein</keyword>
<organism evidence="10 11">
    <name type="scientific">Microlunatus capsulatus</name>
    <dbReference type="NCBI Taxonomy" id="99117"/>
    <lineage>
        <taxon>Bacteria</taxon>
        <taxon>Bacillati</taxon>
        <taxon>Actinomycetota</taxon>
        <taxon>Actinomycetes</taxon>
        <taxon>Propionibacteriales</taxon>
        <taxon>Propionibacteriaceae</taxon>
        <taxon>Microlunatus</taxon>
    </lineage>
</organism>
<dbReference type="PROSITE" id="PS00608">
    <property type="entry name" value="GLYCOSYL_HYDROL_F2_2"/>
    <property type="match status" value="1"/>
</dbReference>
<dbReference type="Pfam" id="PF17753">
    <property type="entry name" value="Ig_mannosidase"/>
    <property type="match status" value="1"/>
</dbReference>
<comment type="caution">
    <text evidence="10">The sequence shown here is derived from an EMBL/GenBank/DDBJ whole genome shotgun (WGS) entry which is preliminary data.</text>
</comment>
<reference evidence="10 11" key="1">
    <citation type="submission" date="2021-03" db="EMBL/GenBank/DDBJ databases">
        <title>Sequencing the genomes of 1000 actinobacteria strains.</title>
        <authorList>
            <person name="Klenk H.-P."/>
        </authorList>
    </citation>
    <scope>NUCLEOTIDE SEQUENCE [LARGE SCALE GENOMIC DNA]</scope>
    <source>
        <strain evidence="10 11">DSM 12936</strain>
    </source>
</reference>
<gene>
    <name evidence="10" type="ORF">JOF54_001363</name>
</gene>
<dbReference type="SUPFAM" id="SSF49303">
    <property type="entry name" value="beta-Galactosidase/glucuronidase domain"/>
    <property type="match status" value="2"/>
</dbReference>
<proteinExistence type="inferred from homology"/>
<dbReference type="Pfam" id="PF00703">
    <property type="entry name" value="Glyco_hydro_2"/>
    <property type="match status" value="1"/>
</dbReference>
<protein>
    <recommendedName>
        <fullName evidence="3">beta-mannosidase</fullName>
        <ecNumber evidence="3">3.2.1.25</ecNumber>
    </recommendedName>
</protein>